<feature type="domain" description="Poly A polymerase head" evidence="12">
    <location>
        <begin position="3"/>
        <end position="44"/>
    </location>
</feature>
<dbReference type="CDD" id="cd00077">
    <property type="entry name" value="HDc"/>
    <property type="match status" value="1"/>
</dbReference>
<dbReference type="PANTHER" id="PTHR47545">
    <property type="entry name" value="MULTIFUNCTIONAL CCA PROTEIN"/>
    <property type="match status" value="1"/>
</dbReference>
<dbReference type="Pfam" id="PF01966">
    <property type="entry name" value="HD"/>
    <property type="match status" value="1"/>
</dbReference>
<dbReference type="GO" id="GO:0008033">
    <property type="term" value="P:tRNA processing"/>
    <property type="evidence" value="ECO:0007669"/>
    <property type="project" value="UniProtKB-KW"/>
</dbReference>
<comment type="caution">
    <text evidence="15">The sequence shown here is derived from an EMBL/GenBank/DDBJ whole genome shotgun (WGS) entry which is preliminary data.</text>
</comment>
<dbReference type="EMBL" id="VLLC01000008">
    <property type="protein sequence ID" value="TWI73197.1"/>
    <property type="molecule type" value="Genomic_DNA"/>
</dbReference>
<evidence type="ECO:0000256" key="1">
    <source>
        <dbReference type="ARBA" id="ARBA00001946"/>
    </source>
</evidence>
<keyword evidence="3" id="KW-0819">tRNA processing</keyword>
<dbReference type="InterPro" id="IPR050124">
    <property type="entry name" value="tRNA_CCA-adding_enzyme"/>
</dbReference>
<evidence type="ECO:0000259" key="12">
    <source>
        <dbReference type="Pfam" id="PF01743"/>
    </source>
</evidence>
<comment type="similarity">
    <text evidence="11">Belongs to the tRNA nucleotidyltransferase/poly(A) polymerase family.</text>
</comment>
<keyword evidence="8" id="KW-0067">ATP-binding</keyword>
<dbReference type="OrthoDB" id="9805698at2"/>
<dbReference type="Pfam" id="PF12627">
    <property type="entry name" value="PolyA_pol_RNAbd"/>
    <property type="match status" value="1"/>
</dbReference>
<evidence type="ECO:0000256" key="8">
    <source>
        <dbReference type="ARBA" id="ARBA00022840"/>
    </source>
</evidence>
<dbReference type="SUPFAM" id="SSF81301">
    <property type="entry name" value="Nucleotidyltransferase"/>
    <property type="match status" value="1"/>
</dbReference>
<evidence type="ECO:0000256" key="3">
    <source>
        <dbReference type="ARBA" id="ARBA00022694"/>
    </source>
</evidence>
<dbReference type="InterPro" id="IPR006674">
    <property type="entry name" value="HD_domain"/>
</dbReference>
<evidence type="ECO:0000256" key="9">
    <source>
        <dbReference type="ARBA" id="ARBA00022842"/>
    </source>
</evidence>
<comment type="cofactor">
    <cofactor evidence="1">
        <name>Mg(2+)</name>
        <dbReference type="ChEBI" id="CHEBI:18420"/>
    </cofactor>
</comment>
<feature type="domain" description="tRNA nucleotidyltransferase/poly(A) polymerase RNA and SrmB- binding" evidence="14">
    <location>
        <begin position="130"/>
        <end position="192"/>
    </location>
</feature>
<keyword evidence="6" id="KW-0547">Nucleotide-binding</keyword>
<name>A0A562RVS1_9BACT</name>
<dbReference type="SUPFAM" id="SSF81891">
    <property type="entry name" value="Poly A polymerase C-terminal region-like"/>
    <property type="match status" value="1"/>
</dbReference>
<evidence type="ECO:0000256" key="2">
    <source>
        <dbReference type="ARBA" id="ARBA00022679"/>
    </source>
</evidence>
<dbReference type="InterPro" id="IPR003607">
    <property type="entry name" value="HD/PDEase_dom"/>
</dbReference>
<protein>
    <submittedName>
        <fullName evidence="15">tRNA nucleotidyltransferase (CCA-adding enzyme)</fullName>
    </submittedName>
</protein>
<evidence type="ECO:0000313" key="15">
    <source>
        <dbReference type="EMBL" id="TWI73197.1"/>
    </source>
</evidence>
<keyword evidence="4" id="KW-0548">Nucleotidyltransferase</keyword>
<dbReference type="Gene3D" id="3.30.460.10">
    <property type="entry name" value="Beta Polymerase, domain 2"/>
    <property type="match status" value="1"/>
</dbReference>
<dbReference type="GO" id="GO:0016779">
    <property type="term" value="F:nucleotidyltransferase activity"/>
    <property type="evidence" value="ECO:0007669"/>
    <property type="project" value="UniProtKB-KW"/>
</dbReference>
<dbReference type="InterPro" id="IPR032828">
    <property type="entry name" value="PolyA_RNA-bd"/>
</dbReference>
<evidence type="ECO:0000256" key="4">
    <source>
        <dbReference type="ARBA" id="ARBA00022695"/>
    </source>
</evidence>
<evidence type="ECO:0000256" key="7">
    <source>
        <dbReference type="ARBA" id="ARBA00022800"/>
    </source>
</evidence>
<evidence type="ECO:0000259" key="14">
    <source>
        <dbReference type="Pfam" id="PF12627"/>
    </source>
</evidence>
<dbReference type="Gene3D" id="1.10.3090.10">
    <property type="entry name" value="cca-adding enzyme, domain 2"/>
    <property type="match status" value="1"/>
</dbReference>
<dbReference type="PANTHER" id="PTHR47545:SF1">
    <property type="entry name" value="MULTIFUNCTIONAL CCA PROTEIN"/>
    <property type="match status" value="1"/>
</dbReference>
<evidence type="ECO:0000256" key="5">
    <source>
        <dbReference type="ARBA" id="ARBA00022723"/>
    </source>
</evidence>
<evidence type="ECO:0000256" key="6">
    <source>
        <dbReference type="ARBA" id="ARBA00022741"/>
    </source>
</evidence>
<sequence>MKIYSVGGAVRDRLMGRAFKDRDFLVLGANEADFMKAFPSARKQGKETPVYRVGGDEYILSHTDNIQEDLLGRDLTINAMAEDEGGRLYYHPMALRDLKEKILRPVRRENFLEDPLRVFRAARFASLFPDFTPAPELLETMKETSHVLENLSPERVGNELLSALSGEKPSRFFRILAETGCLSPWFSEMKKAMDVPAGPAPWHRGSLFEHMMDVTDALHGSQLLAWMGLCHDLGKLATPKEAWPSHHGHDRAGETMARSFALKLRLSRRLTEAGRMAARYHMKAGLYGSLRPGTRVDLLVTLHRADLVEALFRLVRADHGEDFLERVKKDLERILSIHLPPDHGLEGVEAGYRLRDLRCQSLAGRCSASRGKGMHQP</sequence>
<dbReference type="RefSeq" id="WP_144683633.1">
    <property type="nucleotide sequence ID" value="NZ_VLLC01000008.1"/>
</dbReference>
<keyword evidence="5" id="KW-0479">Metal-binding</keyword>
<dbReference type="InterPro" id="IPR002646">
    <property type="entry name" value="PolA_pol_head_dom"/>
</dbReference>
<keyword evidence="10 11" id="KW-0694">RNA-binding</keyword>
<gene>
    <name evidence="15" type="ORF">LZ24_01284</name>
</gene>
<dbReference type="InterPro" id="IPR043519">
    <property type="entry name" value="NT_sf"/>
</dbReference>
<dbReference type="GO" id="GO:0042245">
    <property type="term" value="P:RNA repair"/>
    <property type="evidence" value="ECO:0007669"/>
    <property type="project" value="UniProtKB-KW"/>
</dbReference>
<keyword evidence="16" id="KW-1185">Reference proteome</keyword>
<dbReference type="Proteomes" id="UP000318307">
    <property type="component" value="Unassembled WGS sequence"/>
</dbReference>
<accession>A0A562RVS1</accession>
<keyword evidence="9" id="KW-0460">Magnesium</keyword>
<reference evidence="15 16" key="1">
    <citation type="submission" date="2019-07" db="EMBL/GenBank/DDBJ databases">
        <title>Genome sequencing of 100 strains of the haloalkaliphilic chemolithoautotrophic sulfur-oxidizing bacterium Thioalkalivibrio.</title>
        <authorList>
            <person name="Muyzer G."/>
        </authorList>
    </citation>
    <scope>NUCLEOTIDE SEQUENCE [LARGE SCALE GENOMIC DNA]</scope>
    <source>
        <strain evidence="15 16">ASO4-4</strain>
    </source>
</reference>
<feature type="domain" description="HD" evidence="13">
    <location>
        <begin position="222"/>
        <end position="286"/>
    </location>
</feature>
<evidence type="ECO:0000256" key="11">
    <source>
        <dbReference type="RuleBase" id="RU003953"/>
    </source>
</evidence>
<proteinExistence type="inferred from homology"/>
<evidence type="ECO:0000259" key="13">
    <source>
        <dbReference type="Pfam" id="PF01966"/>
    </source>
</evidence>
<dbReference type="Pfam" id="PF01743">
    <property type="entry name" value="PolyA_pol"/>
    <property type="match status" value="1"/>
</dbReference>
<dbReference type="GO" id="GO:0005524">
    <property type="term" value="F:ATP binding"/>
    <property type="evidence" value="ECO:0007669"/>
    <property type="project" value="UniProtKB-KW"/>
</dbReference>
<evidence type="ECO:0000256" key="10">
    <source>
        <dbReference type="ARBA" id="ARBA00022884"/>
    </source>
</evidence>
<organism evidence="15 16">
    <name type="scientific">Desulfobotulus alkaliphilus</name>
    <dbReference type="NCBI Taxonomy" id="622671"/>
    <lineage>
        <taxon>Bacteria</taxon>
        <taxon>Pseudomonadati</taxon>
        <taxon>Thermodesulfobacteriota</taxon>
        <taxon>Desulfobacteria</taxon>
        <taxon>Desulfobacterales</taxon>
        <taxon>Desulfobacteraceae</taxon>
        <taxon>Desulfobotulus</taxon>
    </lineage>
</organism>
<keyword evidence="2 11" id="KW-0808">Transferase</keyword>
<dbReference type="GO" id="GO:0003723">
    <property type="term" value="F:RNA binding"/>
    <property type="evidence" value="ECO:0007669"/>
    <property type="project" value="UniProtKB-KW"/>
</dbReference>
<dbReference type="GO" id="GO:0046872">
    <property type="term" value="F:metal ion binding"/>
    <property type="evidence" value="ECO:0007669"/>
    <property type="project" value="UniProtKB-KW"/>
</dbReference>
<dbReference type="AlphaFoldDB" id="A0A562RVS1"/>
<keyword evidence="7" id="KW-0692">RNA repair</keyword>
<evidence type="ECO:0000313" key="16">
    <source>
        <dbReference type="Proteomes" id="UP000318307"/>
    </source>
</evidence>